<comment type="caution">
    <text evidence="1">The sequence shown here is derived from an EMBL/GenBank/DDBJ whole genome shotgun (WGS) entry which is preliminary data.</text>
</comment>
<dbReference type="EMBL" id="PKMI01000021">
    <property type="protein sequence ID" value="RBA15809.1"/>
    <property type="molecule type" value="Genomic_DNA"/>
</dbReference>
<reference evidence="1 2" key="1">
    <citation type="submission" date="2017-12" db="EMBL/GenBank/DDBJ databases">
        <title>Genome sequence of the mycotoxigenic crop pathogen Fusarium proliferatum, strain ITEM 2341 from Date Palm.</title>
        <authorList>
            <person name="Almiman B.F."/>
            <person name="Shittu T.A."/>
            <person name="Muthumeenakshi S."/>
            <person name="Baroncelli R."/>
            <person name="Sreenivasaprasada S."/>
        </authorList>
    </citation>
    <scope>NUCLEOTIDE SEQUENCE [LARGE SCALE GENOMIC DNA]</scope>
    <source>
        <strain evidence="1 2">ITEM 2341</strain>
    </source>
</reference>
<protein>
    <submittedName>
        <fullName evidence="1">Uncharacterized protein</fullName>
    </submittedName>
</protein>
<accession>A0A365N4R1</accession>
<sequence>MPESANKSLANKSLANKSLHELSVDNGRFQATPLFWTNEHLELVGCQFLEIEVANDSQGQQTRKDGRLTYYATRLATTPVENMKAHYIRSLFRGTGVLEFVLASAAFYYAGRLVHVPEVNAFRIAGHIDVPHPEPVVGYYSYKADEIRRARFTPRAGPPGTLNLAMQSLYQRKLARVTPEDWTRDPYLVCILLSLAQLQARSDNTGQPRLYIVRLLVTHRDEAENAYVYKVDLPSQLLECFKFPTRPMDDFVFPTITVGKVAFEPFETFGGRAVEALVGTQYRPSTA</sequence>
<dbReference type="Proteomes" id="UP000251714">
    <property type="component" value="Unassembled WGS sequence"/>
</dbReference>
<dbReference type="AlphaFoldDB" id="A0A365N4R1"/>
<gene>
    <name evidence="1" type="ORF">FPRO05_12416</name>
</gene>
<evidence type="ECO:0000313" key="1">
    <source>
        <dbReference type="EMBL" id="RBA15809.1"/>
    </source>
</evidence>
<name>A0A365N4R1_GIBIN</name>
<proteinExistence type="predicted"/>
<evidence type="ECO:0000313" key="2">
    <source>
        <dbReference type="Proteomes" id="UP000251714"/>
    </source>
</evidence>
<organism evidence="1 2">
    <name type="scientific">Gibberella intermedia</name>
    <name type="common">Bulb rot disease fungus</name>
    <name type="synonym">Fusarium proliferatum</name>
    <dbReference type="NCBI Taxonomy" id="948311"/>
    <lineage>
        <taxon>Eukaryota</taxon>
        <taxon>Fungi</taxon>
        <taxon>Dikarya</taxon>
        <taxon>Ascomycota</taxon>
        <taxon>Pezizomycotina</taxon>
        <taxon>Sordariomycetes</taxon>
        <taxon>Hypocreomycetidae</taxon>
        <taxon>Hypocreales</taxon>
        <taxon>Nectriaceae</taxon>
        <taxon>Fusarium</taxon>
        <taxon>Fusarium fujikuroi species complex</taxon>
    </lineage>
</organism>